<sequence>MKIFQLSLRNIQQYYNSSGDRSQRADGFHQQAEPLQLTTSKTEVCARGRWGLQATTLCVLMVFWAWC</sequence>
<dbReference type="AlphaFoldDB" id="A6KT57"/>
<name>A6KT57_RAT</name>
<dbReference type="Proteomes" id="UP000234681">
    <property type="component" value="Chromosome 20"/>
</dbReference>
<gene>
    <name evidence="1" type="ORF">rCG_41797</name>
</gene>
<dbReference type="EMBL" id="CH474118">
    <property type="protein sequence ID" value="EDL86711.1"/>
    <property type="molecule type" value="Genomic_DNA"/>
</dbReference>
<proteinExistence type="predicted"/>
<evidence type="ECO:0000313" key="1">
    <source>
        <dbReference type="EMBL" id="EDL86711.1"/>
    </source>
</evidence>
<reference evidence="2" key="1">
    <citation type="submission" date="2005-09" db="EMBL/GenBank/DDBJ databases">
        <authorList>
            <person name="Mural R.J."/>
            <person name="Li P.W."/>
            <person name="Adams M.D."/>
            <person name="Amanatides P.G."/>
            <person name="Baden-Tillson H."/>
            <person name="Barnstead M."/>
            <person name="Chin S.H."/>
            <person name="Dew I."/>
            <person name="Evans C.A."/>
            <person name="Ferriera S."/>
            <person name="Flanigan M."/>
            <person name="Fosler C."/>
            <person name="Glodek A."/>
            <person name="Gu Z."/>
            <person name="Holt R.A."/>
            <person name="Jennings D."/>
            <person name="Kraft C.L."/>
            <person name="Lu F."/>
            <person name="Nguyen T."/>
            <person name="Nusskern D.R."/>
            <person name="Pfannkoch C.M."/>
            <person name="Sitter C."/>
            <person name="Sutton G.G."/>
            <person name="Venter J.C."/>
            <person name="Wang Z."/>
            <person name="Woodage T."/>
            <person name="Zheng X.H."/>
            <person name="Zhong F."/>
        </authorList>
    </citation>
    <scope>NUCLEOTIDE SEQUENCE [LARGE SCALE GENOMIC DNA]</scope>
    <source>
        <strain>BN</strain>
        <strain evidence="2">Sprague-Dawley</strain>
    </source>
</reference>
<accession>A6KT57</accession>
<organism evidence="1 2">
    <name type="scientific">Rattus norvegicus</name>
    <name type="common">Rat</name>
    <dbReference type="NCBI Taxonomy" id="10116"/>
    <lineage>
        <taxon>Eukaryota</taxon>
        <taxon>Metazoa</taxon>
        <taxon>Chordata</taxon>
        <taxon>Craniata</taxon>
        <taxon>Vertebrata</taxon>
        <taxon>Euteleostomi</taxon>
        <taxon>Mammalia</taxon>
        <taxon>Eutheria</taxon>
        <taxon>Euarchontoglires</taxon>
        <taxon>Glires</taxon>
        <taxon>Rodentia</taxon>
        <taxon>Myomorpha</taxon>
        <taxon>Muroidea</taxon>
        <taxon>Muridae</taxon>
        <taxon>Murinae</taxon>
        <taxon>Rattus</taxon>
    </lineage>
</organism>
<protein>
    <submittedName>
        <fullName evidence="1">RCG41797, isoform CRA_a</fullName>
    </submittedName>
</protein>
<evidence type="ECO:0000313" key="2">
    <source>
        <dbReference type="Proteomes" id="UP000234681"/>
    </source>
</evidence>